<accession>A0AAP5M9U1</accession>
<evidence type="ECO:0000259" key="1">
    <source>
        <dbReference type="PROSITE" id="PS50801"/>
    </source>
</evidence>
<dbReference type="Proteomes" id="UP000667802">
    <property type="component" value="Unassembled WGS sequence"/>
</dbReference>
<dbReference type="SUPFAM" id="SSF52091">
    <property type="entry name" value="SpoIIaa-like"/>
    <property type="match status" value="1"/>
</dbReference>
<dbReference type="PROSITE" id="PS50801">
    <property type="entry name" value="STAS"/>
    <property type="match status" value="1"/>
</dbReference>
<reference evidence="3" key="1">
    <citation type="journal article" date="2021" name="Science">
        <title>Hunting the eagle killer: A cyanobacterial neurotoxin causes vacuolar myelinopathy.</title>
        <authorList>
            <person name="Breinlinger S."/>
            <person name="Phillips T.J."/>
            <person name="Haram B.N."/>
            <person name="Mares J."/>
            <person name="Martinez Yerena J.A."/>
            <person name="Hrouzek P."/>
            <person name="Sobotka R."/>
            <person name="Henderson W.M."/>
            <person name="Schmieder P."/>
            <person name="Williams S.M."/>
            <person name="Lauderdale J.D."/>
            <person name="Wilde H.D."/>
            <person name="Gerrin W."/>
            <person name="Kust A."/>
            <person name="Washington J.W."/>
            <person name="Wagner C."/>
            <person name="Geier B."/>
            <person name="Liebeke M."/>
            <person name="Enke H."/>
            <person name="Niedermeyer T.H.J."/>
            <person name="Wilde S.B."/>
        </authorList>
    </citation>
    <scope>NUCLEOTIDE SEQUENCE [LARGE SCALE GENOMIC DNA]</scope>
    <source>
        <strain evidence="3">Thurmond2011</strain>
    </source>
</reference>
<sequence length="117" mass="13044">MIAQQIKGDDYQVQYEPESTTVYFKGQITLGKPSEYAPLVNLLNEVAASEPKNMTLNVKELAFLNSSGISMLSKFVLGMRKKKGTQLVVLGSKKMPWQSKSLKNLERLLPGLKLVVE</sequence>
<dbReference type="EMBL" id="JAALHA020000007">
    <property type="protein sequence ID" value="MDR9896087.1"/>
    <property type="molecule type" value="Genomic_DNA"/>
</dbReference>
<keyword evidence="3" id="KW-1185">Reference proteome</keyword>
<name>A0AAP5M9U1_9CYAN</name>
<comment type="caution">
    <text evidence="2">The sequence shown here is derived from an EMBL/GenBank/DDBJ whole genome shotgun (WGS) entry which is preliminary data.</text>
</comment>
<dbReference type="NCBIfam" id="NF047705">
    <property type="entry name" value="slr1659_superfam"/>
    <property type="match status" value="1"/>
</dbReference>
<dbReference type="AlphaFoldDB" id="A0AAP5M9U1"/>
<dbReference type="Gene3D" id="3.30.750.24">
    <property type="entry name" value="STAS domain"/>
    <property type="match status" value="1"/>
</dbReference>
<dbReference type="RefSeq" id="WP_208340081.1">
    <property type="nucleotide sequence ID" value="NZ_CAWQFN010000602.1"/>
</dbReference>
<proteinExistence type="predicted"/>
<protein>
    <recommendedName>
        <fullName evidence="1">STAS domain-containing protein</fullName>
    </recommendedName>
</protein>
<evidence type="ECO:0000313" key="2">
    <source>
        <dbReference type="EMBL" id="MDR9896087.1"/>
    </source>
</evidence>
<dbReference type="InterPro" id="IPR036513">
    <property type="entry name" value="STAS_dom_sf"/>
</dbReference>
<gene>
    <name evidence="2" type="ORF">G7B40_016165</name>
</gene>
<evidence type="ECO:0000313" key="3">
    <source>
        <dbReference type="Proteomes" id="UP000667802"/>
    </source>
</evidence>
<dbReference type="InterPro" id="IPR002645">
    <property type="entry name" value="STAS_dom"/>
</dbReference>
<organism evidence="2 3">
    <name type="scientific">Aetokthonos hydrillicola Thurmond2011</name>
    <dbReference type="NCBI Taxonomy" id="2712845"/>
    <lineage>
        <taxon>Bacteria</taxon>
        <taxon>Bacillati</taxon>
        <taxon>Cyanobacteriota</taxon>
        <taxon>Cyanophyceae</taxon>
        <taxon>Nostocales</taxon>
        <taxon>Hapalosiphonaceae</taxon>
        <taxon>Aetokthonos</taxon>
    </lineage>
</organism>
<feature type="domain" description="STAS" evidence="1">
    <location>
        <begin position="9"/>
        <end position="117"/>
    </location>
</feature>